<dbReference type="OMA" id="HSLFHRN"/>
<feature type="compositionally biased region" description="Low complexity" evidence="1">
    <location>
        <begin position="44"/>
        <end position="66"/>
    </location>
</feature>
<name>A8N7A4_COPC7</name>
<keyword evidence="3" id="KW-1185">Reference proteome</keyword>
<dbReference type="VEuPathDB" id="FungiDB:CC1G_03247"/>
<dbReference type="InParanoid" id="A8N7A4"/>
<sequence length="157" mass="17100">MPLFKSKSTRRASASPTRRDNHTPIAPNDSHSNGGFFSRRRSVDSNSRSSSETSRAGTMASGAGSTRSGGGFFGLGGRNRIDNDPSIMSARQKVSEAEIAEREADQALLMARERVREAREHVKLLEREAIDDARRAKAKQAEAKVIHKSVKGLGRHG</sequence>
<dbReference type="GeneID" id="6007154"/>
<dbReference type="AlphaFoldDB" id="A8N7A4"/>
<dbReference type="KEGG" id="cci:CC1G_03247"/>
<evidence type="ECO:0000313" key="3">
    <source>
        <dbReference type="Proteomes" id="UP000001861"/>
    </source>
</evidence>
<dbReference type="STRING" id="240176.A8N7A4"/>
<accession>A8N7A4</accession>
<dbReference type="eggNOG" id="ENOG502SAN2">
    <property type="taxonomic scope" value="Eukaryota"/>
</dbReference>
<evidence type="ECO:0000256" key="1">
    <source>
        <dbReference type="SAM" id="MobiDB-lite"/>
    </source>
</evidence>
<comment type="caution">
    <text evidence="2">The sequence shown here is derived from an EMBL/GenBank/DDBJ whole genome shotgun (WGS) entry which is preliminary data.</text>
</comment>
<dbReference type="OrthoDB" id="3211582at2759"/>
<dbReference type="RefSeq" id="XP_001830710.2">
    <property type="nucleotide sequence ID" value="XM_001830658.2"/>
</dbReference>
<protein>
    <submittedName>
        <fullName evidence="2">Uncharacterized protein</fullName>
    </submittedName>
</protein>
<proteinExistence type="predicted"/>
<organism evidence="2 3">
    <name type="scientific">Coprinopsis cinerea (strain Okayama-7 / 130 / ATCC MYA-4618 / FGSC 9003)</name>
    <name type="common">Inky cap fungus</name>
    <name type="synonym">Hormographiella aspergillata</name>
    <dbReference type="NCBI Taxonomy" id="240176"/>
    <lineage>
        <taxon>Eukaryota</taxon>
        <taxon>Fungi</taxon>
        <taxon>Dikarya</taxon>
        <taxon>Basidiomycota</taxon>
        <taxon>Agaricomycotina</taxon>
        <taxon>Agaricomycetes</taxon>
        <taxon>Agaricomycetidae</taxon>
        <taxon>Agaricales</taxon>
        <taxon>Agaricineae</taxon>
        <taxon>Psathyrellaceae</taxon>
        <taxon>Coprinopsis</taxon>
    </lineage>
</organism>
<reference evidence="2 3" key="1">
    <citation type="journal article" date="2010" name="Proc. Natl. Acad. Sci. U.S.A.">
        <title>Insights into evolution of multicellular fungi from the assembled chromosomes of the mushroom Coprinopsis cinerea (Coprinus cinereus).</title>
        <authorList>
            <person name="Stajich J.E."/>
            <person name="Wilke S.K."/>
            <person name="Ahren D."/>
            <person name="Au C.H."/>
            <person name="Birren B.W."/>
            <person name="Borodovsky M."/>
            <person name="Burns C."/>
            <person name="Canback B."/>
            <person name="Casselton L.A."/>
            <person name="Cheng C.K."/>
            <person name="Deng J."/>
            <person name="Dietrich F.S."/>
            <person name="Fargo D.C."/>
            <person name="Farman M.L."/>
            <person name="Gathman A.C."/>
            <person name="Goldberg J."/>
            <person name="Guigo R."/>
            <person name="Hoegger P.J."/>
            <person name="Hooker J.B."/>
            <person name="Huggins A."/>
            <person name="James T.Y."/>
            <person name="Kamada T."/>
            <person name="Kilaru S."/>
            <person name="Kodira C."/>
            <person name="Kues U."/>
            <person name="Kupfer D."/>
            <person name="Kwan H.S."/>
            <person name="Lomsadze A."/>
            <person name="Li W."/>
            <person name="Lilly W.W."/>
            <person name="Ma L.J."/>
            <person name="Mackey A.J."/>
            <person name="Manning G."/>
            <person name="Martin F."/>
            <person name="Muraguchi H."/>
            <person name="Natvig D.O."/>
            <person name="Palmerini H."/>
            <person name="Ramesh M.A."/>
            <person name="Rehmeyer C.J."/>
            <person name="Roe B.A."/>
            <person name="Shenoy N."/>
            <person name="Stanke M."/>
            <person name="Ter-Hovhannisyan V."/>
            <person name="Tunlid A."/>
            <person name="Velagapudi R."/>
            <person name="Vision T.J."/>
            <person name="Zeng Q."/>
            <person name="Zolan M.E."/>
            <person name="Pukkila P.J."/>
        </authorList>
    </citation>
    <scope>NUCLEOTIDE SEQUENCE [LARGE SCALE GENOMIC DNA]</scope>
    <source>
        <strain evidence="3">Okayama-7 / 130 / ATCC MYA-4618 / FGSC 9003</strain>
    </source>
</reference>
<gene>
    <name evidence="2" type="ORF">CC1G_03247</name>
</gene>
<dbReference type="HOGENOM" id="CLU_116414_1_0_1"/>
<feature type="compositionally biased region" description="Gly residues" evidence="1">
    <location>
        <begin position="67"/>
        <end position="77"/>
    </location>
</feature>
<dbReference type="EMBL" id="AACS02000003">
    <property type="protein sequence ID" value="EAU91079.2"/>
    <property type="molecule type" value="Genomic_DNA"/>
</dbReference>
<evidence type="ECO:0000313" key="2">
    <source>
        <dbReference type="EMBL" id="EAU91079.2"/>
    </source>
</evidence>
<dbReference type="Proteomes" id="UP000001861">
    <property type="component" value="Unassembled WGS sequence"/>
</dbReference>
<feature type="region of interest" description="Disordered" evidence="1">
    <location>
        <begin position="1"/>
        <end position="85"/>
    </location>
</feature>